<accession>A0A9J6P3P8</accession>
<evidence type="ECO:0008006" key="3">
    <source>
        <dbReference type="Google" id="ProtNLM"/>
    </source>
</evidence>
<evidence type="ECO:0000313" key="1">
    <source>
        <dbReference type="EMBL" id="MCM1991171.1"/>
    </source>
</evidence>
<dbReference type="PANTHER" id="PTHR38733">
    <property type="entry name" value="PROTEIN MCRC"/>
    <property type="match status" value="1"/>
</dbReference>
<proteinExistence type="predicted"/>
<comment type="caution">
    <text evidence="1">The sequence shown here is derived from an EMBL/GenBank/DDBJ whole genome shotgun (WGS) entry which is preliminary data.</text>
</comment>
<organism evidence="1 2">
    <name type="scientific">Oceanirhabdus seepicola</name>
    <dbReference type="NCBI Taxonomy" id="2828781"/>
    <lineage>
        <taxon>Bacteria</taxon>
        <taxon>Bacillati</taxon>
        <taxon>Bacillota</taxon>
        <taxon>Clostridia</taxon>
        <taxon>Eubacteriales</taxon>
        <taxon>Clostridiaceae</taxon>
        <taxon>Oceanirhabdus</taxon>
    </lineage>
</organism>
<dbReference type="EMBL" id="JAGSOJ010000003">
    <property type="protein sequence ID" value="MCM1991171.1"/>
    <property type="molecule type" value="Genomic_DNA"/>
</dbReference>
<name>A0A9J6P3P8_9CLOT</name>
<dbReference type="PANTHER" id="PTHR38733:SF1">
    <property type="entry name" value="TYPE IV METHYL-DIRECTED RESTRICTION ENZYME ECOKMCRBC"/>
    <property type="match status" value="1"/>
</dbReference>
<protein>
    <recommendedName>
        <fullName evidence="3">5-methylcytosine-specific restriction enzyme subunit McrC</fullName>
    </recommendedName>
</protein>
<reference evidence="1" key="1">
    <citation type="journal article" date="2021" name="mSystems">
        <title>Bacteria and Archaea Synergistically Convert Glycine Betaine to Biogenic Methane in the Formosa Cold Seep of the South China Sea.</title>
        <authorList>
            <person name="Li L."/>
            <person name="Zhang W."/>
            <person name="Zhang S."/>
            <person name="Song L."/>
            <person name="Sun Q."/>
            <person name="Zhang H."/>
            <person name="Xiang H."/>
            <person name="Dong X."/>
        </authorList>
    </citation>
    <scope>NUCLEOTIDE SEQUENCE</scope>
    <source>
        <strain evidence="1">ZWT</strain>
    </source>
</reference>
<dbReference type="AlphaFoldDB" id="A0A9J6P3P8"/>
<gene>
    <name evidence="1" type="ORF">KDK92_15665</name>
</gene>
<reference evidence="1" key="2">
    <citation type="submission" date="2021-04" db="EMBL/GenBank/DDBJ databases">
        <authorList>
            <person name="Dong X."/>
        </authorList>
    </citation>
    <scope>NUCLEOTIDE SEQUENCE</scope>
    <source>
        <strain evidence="1">ZWT</strain>
    </source>
</reference>
<dbReference type="Proteomes" id="UP001056429">
    <property type="component" value="Unassembled WGS sequence"/>
</dbReference>
<dbReference type="Pfam" id="PF10117">
    <property type="entry name" value="McrBC"/>
    <property type="match status" value="1"/>
</dbReference>
<dbReference type="RefSeq" id="WP_250860279.1">
    <property type="nucleotide sequence ID" value="NZ_JAGSOJ010000003.1"/>
</dbReference>
<evidence type="ECO:0000313" key="2">
    <source>
        <dbReference type="Proteomes" id="UP001056429"/>
    </source>
</evidence>
<keyword evidence="2" id="KW-1185">Reference proteome</keyword>
<sequence>MKNIIISECEGLLIEDNYSKALSQNEANELNLFIEEKSLNKDFIKWDRQYVTFINYVGYIKLSTCIIEILPKVKSNDFEKSREVLVKMLAMVGHIDVKFTDLTSLKITKNNLFEIYAYIFAQKLKREILKGIYSDYITYTDNLTVLKGRLNVNAQMKNIIQKNLKANCQFDEFSINNALNQVFKRALTILIKNIKNDSTLKILKFCLLNFADVEDKVIGQDEVNKVLLNRSNKRFYESFVLAKMFILNMTSLTSLGSYKGFSILFEMQDLFEKYITEVISRNIEKIDLELDRGYKLLKNKKTNRGIFDLNPDIVIKKDSKDILIIDTKWKQISSSYNRHGVKREDLYQMYAYLTRYQDVNDVVLLYPYNEYVAEGSGKFLEEWYLENDRNKMIKVYSVNYEDEDSLIEETKNMIDNLLERYGTIT</sequence>
<dbReference type="InterPro" id="IPR019292">
    <property type="entry name" value="McrC"/>
</dbReference>